<gene>
    <name evidence="4" type="primary">LOC106808043</name>
</gene>
<evidence type="ECO:0000256" key="1">
    <source>
        <dbReference type="SAM" id="MobiDB-lite"/>
    </source>
</evidence>
<dbReference type="PROSITE" id="PS50174">
    <property type="entry name" value="G_PATCH"/>
    <property type="match status" value="1"/>
</dbReference>
<dbReference type="PANTHER" id="PTHR14390:SF2">
    <property type="entry name" value="G PATCH DOMAIN-CONTAINING PROTEIN 3"/>
    <property type="match status" value="1"/>
</dbReference>
<dbReference type="Proteomes" id="UP000695022">
    <property type="component" value="Unplaced"/>
</dbReference>
<evidence type="ECO:0000313" key="3">
    <source>
        <dbReference type="Proteomes" id="UP000695022"/>
    </source>
</evidence>
<evidence type="ECO:0000259" key="2">
    <source>
        <dbReference type="PROSITE" id="PS50174"/>
    </source>
</evidence>
<feature type="region of interest" description="Disordered" evidence="1">
    <location>
        <begin position="508"/>
        <end position="527"/>
    </location>
</feature>
<dbReference type="PANTHER" id="PTHR14390">
    <property type="entry name" value="G PATCH DOMAIN CONTAINING PROTEIN 3"/>
    <property type="match status" value="1"/>
</dbReference>
<feature type="domain" description="G-patch" evidence="2">
    <location>
        <begin position="440"/>
        <end position="488"/>
    </location>
</feature>
<feature type="compositionally biased region" description="Low complexity" evidence="1">
    <location>
        <begin position="81"/>
        <end position="98"/>
    </location>
</feature>
<organism evidence="3 4">
    <name type="scientific">Priapulus caudatus</name>
    <name type="common">Priapulid worm</name>
    <dbReference type="NCBI Taxonomy" id="37621"/>
    <lineage>
        <taxon>Eukaryota</taxon>
        <taxon>Metazoa</taxon>
        <taxon>Ecdysozoa</taxon>
        <taxon>Scalidophora</taxon>
        <taxon>Priapulida</taxon>
        <taxon>Priapulimorpha</taxon>
        <taxon>Priapulimorphida</taxon>
        <taxon>Priapulidae</taxon>
        <taxon>Priapulus</taxon>
    </lineage>
</organism>
<feature type="region of interest" description="Disordered" evidence="1">
    <location>
        <begin position="162"/>
        <end position="181"/>
    </location>
</feature>
<feature type="compositionally biased region" description="Basic and acidic residues" evidence="1">
    <location>
        <begin position="172"/>
        <end position="181"/>
    </location>
</feature>
<keyword evidence="3" id="KW-1185">Reference proteome</keyword>
<proteinExistence type="predicted"/>
<dbReference type="InterPro" id="IPR040341">
    <property type="entry name" value="GPATCH3"/>
</dbReference>
<reference evidence="4" key="1">
    <citation type="submission" date="2025-08" db="UniProtKB">
        <authorList>
            <consortium name="RefSeq"/>
        </authorList>
    </citation>
    <scope>IDENTIFICATION</scope>
</reference>
<feature type="compositionally biased region" description="Acidic residues" evidence="1">
    <location>
        <begin position="301"/>
        <end position="310"/>
    </location>
</feature>
<dbReference type="GeneID" id="106808043"/>
<feature type="region of interest" description="Disordered" evidence="1">
    <location>
        <begin position="81"/>
        <end position="107"/>
    </location>
</feature>
<dbReference type="RefSeq" id="XP_014666082.1">
    <property type="nucleotide sequence ID" value="XM_014810596.1"/>
</dbReference>
<protein>
    <submittedName>
        <fullName evidence="4">G patch domain-containing protein 3-like isoform X1</fullName>
    </submittedName>
</protein>
<dbReference type="SMART" id="SM00443">
    <property type="entry name" value="G_patch"/>
    <property type="match status" value="1"/>
</dbReference>
<feature type="region of interest" description="Disordered" evidence="1">
    <location>
        <begin position="285"/>
        <end position="329"/>
    </location>
</feature>
<dbReference type="Pfam" id="PF01585">
    <property type="entry name" value="G-patch"/>
    <property type="match status" value="1"/>
</dbReference>
<name>A0ABM1E1L1_PRICU</name>
<dbReference type="InterPro" id="IPR000467">
    <property type="entry name" value="G_patch_dom"/>
</dbReference>
<feature type="compositionally biased region" description="Basic and acidic residues" evidence="1">
    <location>
        <begin position="311"/>
        <end position="329"/>
    </location>
</feature>
<evidence type="ECO:0000313" key="4">
    <source>
        <dbReference type="RefSeq" id="XP_014666082.1"/>
    </source>
</evidence>
<accession>A0ABM1E1L1</accession>
<sequence>MSAPIETNASLVLCIIGNIPPYYRSSDLRNYFSQFIESGGFNCFHFRHRPETKQLKNVPESSVSDSVLTVTVANVARSTVTASASTTTTSSGTQSCTTEGEGSKSRLSDSVMNTTCCVVRLANENVEKLIKMYHRKHWLDKEGNMIQSKCFIAKLRTSSDNDTGTASSKYVTRKEQRQIDPDREQLTDVNIRQLAELHPPPVMPQGNVGTPVTYFLEQIRLCRMPGHLIKQLGLQFPKSRSNRRYGNVPCDYGGETYSRLDTEEDEVITASGMQLSDVYLKTQMPSETRKDDNNSISNDTDSGEDDDTGEEWDRYESFHNDVTSQDRTKERLYEEEMEVTWEKGGPGLVWHTDAAYWDQLEGDFDERTADEWDVDMSVWYEPLGGDKDSRDFVQMRREQRRRAGIEATDMFTAGFGDRKKRKKVLDPEESQKIGKFEKYTKGFGRKIMEHHGWKEGQGLGKMKSGISEAVELDGQAGKSKIGFGYHGERLVSSDGPRVQQGQRQAIISTAYDRPGMDDPPEPLLRSGEPTFMKWRDEMTFVKPKDSSSS</sequence>